<keyword evidence="7" id="KW-0732">Signal</keyword>
<dbReference type="SUPFAM" id="SSF46626">
    <property type="entry name" value="Cytochrome c"/>
    <property type="match status" value="1"/>
</dbReference>
<organism evidence="9 10">
    <name type="scientific">Phenylobacterium haematophilum</name>
    <dbReference type="NCBI Taxonomy" id="98513"/>
    <lineage>
        <taxon>Bacteria</taxon>
        <taxon>Pseudomonadati</taxon>
        <taxon>Pseudomonadota</taxon>
        <taxon>Alphaproteobacteria</taxon>
        <taxon>Caulobacterales</taxon>
        <taxon>Caulobacteraceae</taxon>
        <taxon>Phenylobacterium</taxon>
    </lineage>
</organism>
<evidence type="ECO:0000313" key="9">
    <source>
        <dbReference type="EMBL" id="MBB3893375.1"/>
    </source>
</evidence>
<keyword evidence="3 6" id="KW-0479">Metal-binding</keyword>
<dbReference type="GO" id="GO:0020037">
    <property type="term" value="F:heme binding"/>
    <property type="evidence" value="ECO:0007669"/>
    <property type="project" value="InterPro"/>
</dbReference>
<protein>
    <submittedName>
        <fullName evidence="9">Cytochrome c</fullName>
    </submittedName>
</protein>
<dbReference type="InterPro" id="IPR002327">
    <property type="entry name" value="Cyt_c_1A/1B"/>
</dbReference>
<dbReference type="Pfam" id="PF00034">
    <property type="entry name" value="Cytochrom_C"/>
    <property type="match status" value="1"/>
</dbReference>
<name>A0A840A328_9CAUL</name>
<reference evidence="9 10" key="1">
    <citation type="submission" date="2020-08" db="EMBL/GenBank/DDBJ databases">
        <title>Genomic Encyclopedia of Type Strains, Phase IV (KMG-IV): sequencing the most valuable type-strain genomes for metagenomic binning, comparative biology and taxonomic classification.</title>
        <authorList>
            <person name="Goeker M."/>
        </authorList>
    </citation>
    <scope>NUCLEOTIDE SEQUENCE [LARGE SCALE GENOMIC DNA]</scope>
    <source>
        <strain evidence="9 10">DSM 21793</strain>
    </source>
</reference>
<dbReference type="PANTHER" id="PTHR11961">
    <property type="entry name" value="CYTOCHROME C"/>
    <property type="match status" value="1"/>
</dbReference>
<evidence type="ECO:0000256" key="1">
    <source>
        <dbReference type="ARBA" id="ARBA00022448"/>
    </source>
</evidence>
<dbReference type="RefSeq" id="WP_183776888.1">
    <property type="nucleotide sequence ID" value="NZ_JACIDK010000010.1"/>
</dbReference>
<keyword evidence="1" id="KW-0813">Transport</keyword>
<feature type="chain" id="PRO_5032771837" evidence="7">
    <location>
        <begin position="21"/>
        <end position="120"/>
    </location>
</feature>
<evidence type="ECO:0000259" key="8">
    <source>
        <dbReference type="PROSITE" id="PS51007"/>
    </source>
</evidence>
<accession>A0A840A328</accession>
<feature type="domain" description="Cytochrome c" evidence="8">
    <location>
        <begin position="20"/>
        <end position="120"/>
    </location>
</feature>
<evidence type="ECO:0000256" key="3">
    <source>
        <dbReference type="ARBA" id="ARBA00022723"/>
    </source>
</evidence>
<dbReference type="Proteomes" id="UP000530564">
    <property type="component" value="Unassembled WGS sequence"/>
</dbReference>
<keyword evidence="10" id="KW-1185">Reference proteome</keyword>
<evidence type="ECO:0000256" key="7">
    <source>
        <dbReference type="SAM" id="SignalP"/>
    </source>
</evidence>
<dbReference type="InterPro" id="IPR036909">
    <property type="entry name" value="Cyt_c-like_dom_sf"/>
</dbReference>
<evidence type="ECO:0000256" key="4">
    <source>
        <dbReference type="ARBA" id="ARBA00022982"/>
    </source>
</evidence>
<dbReference type="Gene3D" id="1.10.760.10">
    <property type="entry name" value="Cytochrome c-like domain"/>
    <property type="match status" value="1"/>
</dbReference>
<dbReference type="InterPro" id="IPR009056">
    <property type="entry name" value="Cyt_c-like_dom"/>
</dbReference>
<feature type="signal peptide" evidence="7">
    <location>
        <begin position="1"/>
        <end position="20"/>
    </location>
</feature>
<sequence length="120" mass="12048">MKTMLALAAAGLLAAAPAAAQAPSGESLFKQRCSACHTIEAGGAAKLGPPLRGVVGRAAGAVPGFAYSSALKQSGAKWDKPTLDGYLARPAAKFPGTKMLVGVPAADQRAAIILYLASKK</sequence>
<keyword evidence="2 6" id="KW-0349">Heme</keyword>
<keyword evidence="5 6" id="KW-0408">Iron</keyword>
<evidence type="ECO:0000313" key="10">
    <source>
        <dbReference type="Proteomes" id="UP000530564"/>
    </source>
</evidence>
<evidence type="ECO:0000256" key="5">
    <source>
        <dbReference type="ARBA" id="ARBA00023004"/>
    </source>
</evidence>
<comment type="caution">
    <text evidence="9">The sequence shown here is derived from an EMBL/GenBank/DDBJ whole genome shotgun (WGS) entry which is preliminary data.</text>
</comment>
<dbReference type="PRINTS" id="PR00604">
    <property type="entry name" value="CYTCHRMECIAB"/>
</dbReference>
<evidence type="ECO:0000256" key="6">
    <source>
        <dbReference type="PROSITE-ProRule" id="PRU00433"/>
    </source>
</evidence>
<gene>
    <name evidence="9" type="ORF">GGQ61_004119</name>
</gene>
<proteinExistence type="predicted"/>
<evidence type="ECO:0000256" key="2">
    <source>
        <dbReference type="ARBA" id="ARBA00022617"/>
    </source>
</evidence>
<dbReference type="AlphaFoldDB" id="A0A840A328"/>
<dbReference type="PROSITE" id="PS51007">
    <property type="entry name" value="CYTC"/>
    <property type="match status" value="1"/>
</dbReference>
<dbReference type="EMBL" id="JACIDK010000010">
    <property type="protein sequence ID" value="MBB3893375.1"/>
    <property type="molecule type" value="Genomic_DNA"/>
</dbReference>
<keyword evidence="4" id="KW-0249">Electron transport</keyword>
<dbReference type="GO" id="GO:0009055">
    <property type="term" value="F:electron transfer activity"/>
    <property type="evidence" value="ECO:0007669"/>
    <property type="project" value="InterPro"/>
</dbReference>
<dbReference type="GO" id="GO:0046872">
    <property type="term" value="F:metal ion binding"/>
    <property type="evidence" value="ECO:0007669"/>
    <property type="project" value="UniProtKB-KW"/>
</dbReference>